<comment type="caution">
    <text evidence="2">The sequence shown here is derived from an EMBL/GenBank/DDBJ whole genome shotgun (WGS) entry which is preliminary data.</text>
</comment>
<evidence type="ECO:0000256" key="1">
    <source>
        <dbReference type="SAM" id="MobiDB-lite"/>
    </source>
</evidence>
<dbReference type="Proteomes" id="UP000815260">
    <property type="component" value="Chromosome 1B"/>
</dbReference>
<feature type="region of interest" description="Disordered" evidence="1">
    <location>
        <begin position="12"/>
        <end position="67"/>
    </location>
</feature>
<dbReference type="AlphaFoldDB" id="A0A9R1IQY1"/>
<dbReference type="EMBL" id="CM022212">
    <property type="protein sequence ID" value="KAF6989631.1"/>
    <property type="molecule type" value="Genomic_DNA"/>
</dbReference>
<name>A0A9R1IQY1_WHEAT</name>
<accession>A0A9R1IQY1</accession>
<protein>
    <submittedName>
        <fullName evidence="2">Uncharacterized protein</fullName>
    </submittedName>
</protein>
<reference evidence="2" key="2">
    <citation type="submission" date="2020-03" db="EMBL/GenBank/DDBJ databases">
        <title>The second near-complete assembly of the hexaploid bread wheat (Triticum aestivum) genome.</title>
        <authorList>
            <person name="Zimin A.V."/>
            <person name="Puiu D."/>
            <person name="Shumante A."/>
            <person name="Alonge M."/>
            <person name="Salzberg S.L."/>
        </authorList>
    </citation>
    <scope>NUCLEOTIDE SEQUENCE</scope>
    <source>
        <tissue evidence="2">Leaf</tissue>
    </source>
</reference>
<evidence type="ECO:0000313" key="2">
    <source>
        <dbReference type="EMBL" id="KAF6989631.1"/>
    </source>
</evidence>
<gene>
    <name evidence="2" type="ORF">CFC21_006945</name>
</gene>
<proteinExistence type="predicted"/>
<organism evidence="2">
    <name type="scientific">Triticum aestivum</name>
    <name type="common">Wheat</name>
    <dbReference type="NCBI Taxonomy" id="4565"/>
    <lineage>
        <taxon>Eukaryota</taxon>
        <taxon>Viridiplantae</taxon>
        <taxon>Streptophyta</taxon>
        <taxon>Embryophyta</taxon>
        <taxon>Tracheophyta</taxon>
        <taxon>Spermatophyta</taxon>
        <taxon>Magnoliopsida</taxon>
        <taxon>Liliopsida</taxon>
        <taxon>Poales</taxon>
        <taxon>Poaceae</taxon>
        <taxon>BOP clade</taxon>
        <taxon>Pooideae</taxon>
        <taxon>Triticodae</taxon>
        <taxon>Triticeae</taxon>
        <taxon>Triticinae</taxon>
        <taxon>Triticum</taxon>
    </lineage>
</organism>
<sequence length="67" mass="7428">GQCQPAARRALLLAPRRARRPGRGALPLNKSPCQCARPQARPPRQPTPHSQQLRQGLPHRFPVPTPL</sequence>
<feature type="compositionally biased region" description="Low complexity" evidence="1">
    <location>
        <begin position="23"/>
        <end position="39"/>
    </location>
</feature>
<feature type="non-terminal residue" evidence="2">
    <location>
        <position position="67"/>
    </location>
</feature>
<feature type="non-terminal residue" evidence="2">
    <location>
        <position position="1"/>
    </location>
</feature>
<reference evidence="2" key="1">
    <citation type="journal article" date="2017" name="Gigascience">
        <title>The first near-complete assembly of the hexaploid bread wheat genome, Triticum aestivum.</title>
        <authorList>
            <person name="Zimin A.V."/>
            <person name="Puiu D."/>
            <person name="Hall R."/>
            <person name="Kingan S."/>
            <person name="Clavijo B.J."/>
            <person name="Salzberg S.L."/>
        </authorList>
    </citation>
    <scope>NUCLEOTIDE SEQUENCE</scope>
    <source>
        <tissue evidence="2">Leaf</tissue>
    </source>
</reference>